<keyword evidence="3" id="KW-1185">Reference proteome</keyword>
<dbReference type="SUPFAM" id="SSF53218">
    <property type="entry name" value="Molybdenum cofactor biosynthesis proteins"/>
    <property type="match status" value="1"/>
</dbReference>
<dbReference type="SMART" id="SM00852">
    <property type="entry name" value="MoCF_biosynth"/>
    <property type="match status" value="1"/>
</dbReference>
<dbReference type="RefSeq" id="WP_013504747.1">
    <property type="nucleotide sequence ID" value="NC_014836.1"/>
</dbReference>
<dbReference type="Gene3D" id="3.40.980.10">
    <property type="entry name" value="MoaB/Mog-like domain"/>
    <property type="match status" value="1"/>
</dbReference>
<evidence type="ECO:0000313" key="3">
    <source>
        <dbReference type="Proteomes" id="UP000002572"/>
    </source>
</evidence>
<reference evidence="2 3" key="1">
    <citation type="submission" date="2010-12" db="EMBL/GenBank/DDBJ databases">
        <title>Complete sequence of Desulfurispirillum indicum S5.</title>
        <authorList>
            <consortium name="US DOE Joint Genome Institute"/>
            <person name="Lucas S."/>
            <person name="Copeland A."/>
            <person name="Lapidus A."/>
            <person name="Cheng J.-F."/>
            <person name="Goodwin L."/>
            <person name="Pitluck S."/>
            <person name="Chertkov O."/>
            <person name="Held B."/>
            <person name="Detter J.C."/>
            <person name="Han C."/>
            <person name="Tapia R."/>
            <person name="Land M."/>
            <person name="Hauser L."/>
            <person name="Kyrpides N."/>
            <person name="Ivanova N."/>
            <person name="Mikhailova N."/>
            <person name="Haggblom M."/>
            <person name="Rauschenbach I."/>
            <person name="Bini E."/>
            <person name="Woyke T."/>
        </authorList>
    </citation>
    <scope>NUCLEOTIDE SEQUENCE [LARGE SCALE GENOMIC DNA]</scope>
    <source>
        <strain evidence="3">ATCC BAA-1389 / DSM 22839 / S5</strain>
    </source>
</reference>
<dbReference type="Proteomes" id="UP000002572">
    <property type="component" value="Chromosome"/>
</dbReference>
<evidence type="ECO:0000313" key="2">
    <source>
        <dbReference type="EMBL" id="ADU64858.1"/>
    </source>
</evidence>
<dbReference type="UniPathway" id="UPA00344"/>
<dbReference type="PANTHER" id="PTHR13939:SF0">
    <property type="entry name" value="NMN AMIDOHYDROLASE-LIKE PROTEIN YFAY"/>
    <property type="match status" value="1"/>
</dbReference>
<dbReference type="InParanoid" id="E6W5C7"/>
<dbReference type="eggNOG" id="COG1058">
    <property type="taxonomic scope" value="Bacteria"/>
</dbReference>
<proteinExistence type="predicted"/>
<dbReference type="PANTHER" id="PTHR13939">
    <property type="entry name" value="NICOTINAMIDE-NUCLEOTIDE AMIDOHYDROLASE PNCC"/>
    <property type="match status" value="1"/>
</dbReference>
<dbReference type="AlphaFoldDB" id="E6W5C7"/>
<organism evidence="2 3">
    <name type="scientific">Desulfurispirillum indicum (strain ATCC BAA-1389 / DSM 22839 / S5)</name>
    <dbReference type="NCBI Taxonomy" id="653733"/>
    <lineage>
        <taxon>Bacteria</taxon>
        <taxon>Pseudomonadati</taxon>
        <taxon>Chrysiogenota</taxon>
        <taxon>Chrysiogenia</taxon>
        <taxon>Chrysiogenales</taxon>
        <taxon>Chrysiogenaceae</taxon>
        <taxon>Desulfurispirillum</taxon>
    </lineage>
</organism>
<dbReference type="InterPro" id="IPR050101">
    <property type="entry name" value="CinA"/>
</dbReference>
<dbReference type="InterPro" id="IPR001453">
    <property type="entry name" value="MoaB/Mog_dom"/>
</dbReference>
<dbReference type="HOGENOM" id="CLU_068847_1_0_0"/>
<feature type="domain" description="MoaB/Mog" evidence="1">
    <location>
        <begin position="177"/>
        <end position="310"/>
    </location>
</feature>
<dbReference type="InterPro" id="IPR036425">
    <property type="entry name" value="MoaB/Mog-like_dom_sf"/>
</dbReference>
<protein>
    <submittedName>
        <fullName evidence="2">Molybdopterin binding domain</fullName>
    </submittedName>
</protein>
<dbReference type="KEGG" id="din:Selin_0099"/>
<dbReference type="Pfam" id="PF00994">
    <property type="entry name" value="MoCF_biosynth"/>
    <property type="match status" value="1"/>
</dbReference>
<dbReference type="OrthoDB" id="9767940at2"/>
<name>E6W5C7_DESIS</name>
<accession>E6W5C7</accession>
<gene>
    <name evidence="2" type="ordered locus">Selin_0099</name>
</gene>
<evidence type="ECO:0000259" key="1">
    <source>
        <dbReference type="SMART" id="SM00852"/>
    </source>
</evidence>
<sequence length="345" mass="37363">MKKVPVEQAIGLSLGHDIMGIDPQSGVKSTAFFRGHRIEAADVALLKNLGKNHIYADNDGSSDAVHEDDFALAVISRIGDPDTISHDTKPVQGRLGLYARSTGVLCIDSQRLFRLHEQHGEIALPTLPQYYAVKAEDRVAAFRILPLFAPRDTLQSTLNILDTPLIRIAPYRVTKAAVLVTGSEVYEGRIQDRFLPLLTRKLGAFGVEIVHHQLLPDDRQHIASALAEAYAKAELVCITGGTSVDPDDVTIAAVCDSGAVPLRRGVPAQPGNNFTIAYEHTRTIPVLTIPAGALSTPITTLDIYLPRLLAGLPIHKRELDHASLGGLCQQCPTCHFPNCTFGGVR</sequence>
<dbReference type="STRING" id="653733.Selin_0099"/>
<dbReference type="EMBL" id="CP002432">
    <property type="protein sequence ID" value="ADU64858.1"/>
    <property type="molecule type" value="Genomic_DNA"/>
</dbReference>